<dbReference type="STRING" id="347257.MAG4330"/>
<reference evidence="11" key="1">
    <citation type="journal article" date="2007" name="PLoS Genet.">
        <title>Being pathogenic, plastic, and sexual while living with a nearly minimal bacterial genome.</title>
        <authorList>
            <person name="Sirand-Pugnet P."/>
            <person name="Lartigue C."/>
            <person name="Marenda M."/>
            <person name="Jacob D."/>
            <person name="Barre A."/>
            <person name="Barbe V."/>
            <person name="Schenowitz C."/>
            <person name="Mangenot S."/>
            <person name="Couloux A."/>
            <person name="Segurens B."/>
            <person name="de Daruvar A."/>
            <person name="Blanchard A."/>
            <person name="Citti C."/>
        </authorList>
    </citation>
    <scope>NUCLEOTIDE SEQUENCE [LARGE SCALE GENOMIC DNA]</scope>
    <source>
        <strain evidence="11">PG2</strain>
    </source>
</reference>
<dbReference type="KEGG" id="maa:MAG4330"/>
<dbReference type="AlphaFoldDB" id="A5IYM2"/>
<proteinExistence type="predicted"/>
<evidence type="ECO:0000256" key="1">
    <source>
        <dbReference type="ARBA" id="ARBA00004193"/>
    </source>
</evidence>
<feature type="compositionally biased region" description="Polar residues" evidence="8">
    <location>
        <begin position="90"/>
        <end position="107"/>
    </location>
</feature>
<comment type="subcellular location">
    <subcellularLocation>
        <location evidence="1">Cell membrane</location>
        <topology evidence="1">Lipid-anchor</topology>
    </subcellularLocation>
</comment>
<evidence type="ECO:0000256" key="9">
    <source>
        <dbReference type="SAM" id="SignalP"/>
    </source>
</evidence>
<feature type="region of interest" description="Disordered" evidence="8">
    <location>
        <begin position="27"/>
        <end position="124"/>
    </location>
</feature>
<dbReference type="HOGENOM" id="CLU_1244179_0_0_14"/>
<evidence type="ECO:0000256" key="5">
    <source>
        <dbReference type="ARBA" id="ARBA00023136"/>
    </source>
</evidence>
<feature type="compositionally biased region" description="Basic and acidic residues" evidence="8">
    <location>
        <begin position="33"/>
        <end position="84"/>
    </location>
</feature>
<dbReference type="GO" id="GO:0005886">
    <property type="term" value="C:plasma membrane"/>
    <property type="evidence" value="ECO:0007669"/>
    <property type="project" value="UniProtKB-SubCell"/>
</dbReference>
<sequence length="222" mass="24626">MKKSKFLFLGSVASLSAIPFVAAKCGNENLNSGKEDKSDSQNKTEKNSGADKKDSTSENSTIDKKENESAPKKQLKNENPKNEKSVLGSEKSQVVPSVGDSANNMNTKMPKVTERDANETDASGYDIGRVYSSIDDGQSVSDILDDEAKKDYKKEIDAEYENIEKMINDVLKSDSENKNKVLDEFKKLKTLLNSMFHNAKTFKDLDKIFTYLEKVGAEGKTK</sequence>
<feature type="chain" id="PRO_5002683251" evidence="9">
    <location>
        <begin position="23"/>
        <end position="222"/>
    </location>
</feature>
<dbReference type="NCBIfam" id="NF033817">
    <property type="entry name" value="Mplas_variab_LP"/>
    <property type="match status" value="1"/>
</dbReference>
<keyword evidence="7" id="KW-0449">Lipoprotein</keyword>
<keyword evidence="6" id="KW-0564">Palmitate</keyword>
<evidence type="ECO:0000256" key="8">
    <source>
        <dbReference type="SAM" id="MobiDB-lite"/>
    </source>
</evidence>
<evidence type="ECO:0000256" key="3">
    <source>
        <dbReference type="ARBA" id="ARBA00022729"/>
    </source>
</evidence>
<name>A5IYM2_MYCAP</name>
<keyword evidence="11" id="KW-1185">Reference proteome</keyword>
<evidence type="ECO:0000256" key="7">
    <source>
        <dbReference type="ARBA" id="ARBA00023288"/>
    </source>
</evidence>
<keyword evidence="3 9" id="KW-0732">Signal</keyword>
<feature type="signal peptide" evidence="9">
    <location>
        <begin position="1"/>
        <end position="22"/>
    </location>
</feature>
<gene>
    <name evidence="10" type="ordered locus">MAG4330</name>
</gene>
<dbReference type="GeneID" id="93358174"/>
<evidence type="ECO:0000313" key="10">
    <source>
        <dbReference type="EMBL" id="CAL59131.1"/>
    </source>
</evidence>
<dbReference type="Proteomes" id="UP000007065">
    <property type="component" value="Chromosome"/>
</dbReference>
<keyword evidence="5" id="KW-0472">Membrane</keyword>
<evidence type="ECO:0000256" key="4">
    <source>
        <dbReference type="ARBA" id="ARBA00022737"/>
    </source>
</evidence>
<keyword evidence="4" id="KW-0677">Repeat</keyword>
<dbReference type="EMBL" id="CU179680">
    <property type="protein sequence ID" value="CAL59131.1"/>
    <property type="molecule type" value="Genomic_DNA"/>
</dbReference>
<evidence type="ECO:0000256" key="6">
    <source>
        <dbReference type="ARBA" id="ARBA00023139"/>
    </source>
</evidence>
<dbReference type="RefSeq" id="WP_011949602.1">
    <property type="nucleotide sequence ID" value="NC_009497.1"/>
</dbReference>
<dbReference type="InterPro" id="IPR049890">
    <property type="entry name" value="VlpA-F-like_signal"/>
</dbReference>
<organism evidence="10 11">
    <name type="scientific">Mycoplasmopsis agalactiae (strain NCTC 10123 / CIP 59.7 / PG2)</name>
    <name type="common">Mycoplasma agalactiae</name>
    <dbReference type="NCBI Taxonomy" id="347257"/>
    <lineage>
        <taxon>Bacteria</taxon>
        <taxon>Bacillati</taxon>
        <taxon>Mycoplasmatota</taxon>
        <taxon>Mycoplasmoidales</taxon>
        <taxon>Metamycoplasmataceae</taxon>
        <taxon>Mycoplasmopsis</taxon>
    </lineage>
</organism>
<accession>A5IYM2</accession>
<protein>
    <submittedName>
        <fullName evidence="10">Uncharacterized protein</fullName>
    </submittedName>
</protein>
<evidence type="ECO:0000313" key="11">
    <source>
        <dbReference type="Proteomes" id="UP000007065"/>
    </source>
</evidence>
<keyword evidence="2" id="KW-1003">Cell membrane</keyword>
<evidence type="ECO:0000256" key="2">
    <source>
        <dbReference type="ARBA" id="ARBA00022475"/>
    </source>
</evidence>